<keyword evidence="1" id="KW-0645">Protease</keyword>
<dbReference type="Gene3D" id="1.10.390.10">
    <property type="entry name" value="Neutral Protease Domain 2"/>
    <property type="match status" value="1"/>
</dbReference>
<keyword evidence="2" id="KW-1185">Reference proteome</keyword>
<reference evidence="1 2" key="1">
    <citation type="submission" date="2017-04" db="EMBL/GenBank/DDBJ databases">
        <title>Complete genome sequence of Flavobacterium kingsejong AJ004.</title>
        <authorList>
            <person name="Lee P.C."/>
        </authorList>
    </citation>
    <scope>NUCLEOTIDE SEQUENCE [LARGE SCALE GENOMIC DNA]</scope>
    <source>
        <strain evidence="1 2">AJ004</strain>
    </source>
</reference>
<name>A0A2S1LUN1_9FLAO</name>
<dbReference type="KEGG" id="fki:FK004_18175"/>
<keyword evidence="1" id="KW-0031">Aminopeptidase</keyword>
<dbReference type="GO" id="GO:0004177">
    <property type="term" value="F:aminopeptidase activity"/>
    <property type="evidence" value="ECO:0007669"/>
    <property type="project" value="UniProtKB-KW"/>
</dbReference>
<dbReference type="Proteomes" id="UP000244677">
    <property type="component" value="Chromosome"/>
</dbReference>
<protein>
    <submittedName>
        <fullName evidence="1">Aminopeptidase</fullName>
    </submittedName>
</protein>
<evidence type="ECO:0000313" key="1">
    <source>
        <dbReference type="EMBL" id="AWG27392.1"/>
    </source>
</evidence>
<gene>
    <name evidence="1" type="ORF">FK004_18175</name>
</gene>
<sequence length="915" mass="107125">MKAEVDLETKIIAAEQELDYYNDSDVPLNAIVLNDWNNAYSAKDTPLARRFSDEFTRSFHLANDEERGNTNILSIIGPEYTSLHYTRPPEHPDLVLVTLQNPVMPHQRIRLKITYLIKIPSDRFTRYGYNSNGEMNLKDWFLMPARFQDQTFTTYSNENLDDAANAASDYTLLLTVPKNKEITSDLNQIRTEEKAEKTIYTFEGKNRHNFSLVISPFINYSSYKNTITEVVTDIKSNRVTEIQKAILIDKIVLFVNDNVGGFPHEKITVSQLDYDRDPFYGLNQLPAFLAPFSDDFLYEIKFLKTYTNNFLKSSLQLDPRKENWIYDGLQMYLIIKYIEENHPDMKMMGNISKFKLLKSFYLTNIEFNGQFNYLYLLMARKNLDQPIGDAKTTFIKFNEQIAGKYKAGLSFNYLDQFLGDATLTIAITDFYSLNKKQQTTEYDFETILKSRTDKNIDWFFNTLVHSRELIDYRFGNVVRSKDSLTVTVENNQKATVPISLYGFKNGKIVFKEWLENIKTDSTFTIPRNGADKLALNYTDEVPEYNQRNNWKSLKGFFVPNRPIKFNLMKDLEHPYYNQIFYVPDFEYNLYDGLALGMRLHNKSLLDKPFSYDVTPIFSFKTQSLIGSASVAYNQQIRDSRLYNIRYGMSSSYYHYAPDAAYLKLTPSVTFRFREENLRNNKKRFIGLRYVMVDREKSIFTMDKNNENYSVLDIRYGSTKTEVTNHFSFLTDVQVSNAFGKFSGQLEYRHLFDNNRQVNLRFYGGTFLYRKTDSDFFSFATDRPTDYLFDYNYYGRSESSGLFSQQLIIAEGGFKSKLDIPYANQWITTVNGSFNIWNWIELYGDAGMVKNKYSDPKFIYDSGIRLNLVTDYFELYFPVYSSNGWEIAQPNYNEKIRFIVTISPGTLLNLFTRKWL</sequence>
<accession>A0A2S1LUN1</accession>
<keyword evidence="1" id="KW-0378">Hydrolase</keyword>
<dbReference type="OrthoDB" id="9813075at2"/>
<organism evidence="1 2">
    <name type="scientific">Flavobacterium kingsejongi</name>
    <dbReference type="NCBI Taxonomy" id="1678728"/>
    <lineage>
        <taxon>Bacteria</taxon>
        <taxon>Pseudomonadati</taxon>
        <taxon>Bacteroidota</taxon>
        <taxon>Flavobacteriia</taxon>
        <taxon>Flavobacteriales</taxon>
        <taxon>Flavobacteriaceae</taxon>
        <taxon>Flavobacterium</taxon>
    </lineage>
</organism>
<dbReference type="EMBL" id="CP020919">
    <property type="protein sequence ID" value="AWG27392.1"/>
    <property type="molecule type" value="Genomic_DNA"/>
</dbReference>
<proteinExistence type="predicted"/>
<dbReference type="InterPro" id="IPR027268">
    <property type="entry name" value="Peptidase_M4/M1_CTD_sf"/>
</dbReference>
<dbReference type="AlphaFoldDB" id="A0A2S1LUN1"/>
<evidence type="ECO:0000313" key="2">
    <source>
        <dbReference type="Proteomes" id="UP000244677"/>
    </source>
</evidence>